<organism evidence="11 12">
    <name type="scientific">Wenxinia saemankumensis</name>
    <dbReference type="NCBI Taxonomy" id="1447782"/>
    <lineage>
        <taxon>Bacteria</taxon>
        <taxon>Pseudomonadati</taxon>
        <taxon>Pseudomonadota</taxon>
        <taxon>Alphaproteobacteria</taxon>
        <taxon>Rhodobacterales</taxon>
        <taxon>Roseobacteraceae</taxon>
        <taxon>Wenxinia</taxon>
    </lineage>
</organism>
<evidence type="ECO:0000256" key="6">
    <source>
        <dbReference type="ARBA" id="ARBA00030642"/>
    </source>
</evidence>
<feature type="domain" description="PpiC" evidence="10">
    <location>
        <begin position="150"/>
        <end position="240"/>
    </location>
</feature>
<dbReference type="AlphaFoldDB" id="A0A1M6FTI9"/>
<evidence type="ECO:0000256" key="3">
    <source>
        <dbReference type="ARBA" id="ARBA00013194"/>
    </source>
</evidence>
<dbReference type="InterPro" id="IPR046357">
    <property type="entry name" value="PPIase_dom_sf"/>
</dbReference>
<feature type="chain" id="PRO_5012002652" description="Parvulin-like PPIase" evidence="9">
    <location>
        <begin position="24"/>
        <end position="299"/>
    </location>
</feature>
<evidence type="ECO:0000256" key="1">
    <source>
        <dbReference type="ARBA" id="ARBA00000971"/>
    </source>
</evidence>
<feature type="signal peptide" evidence="9">
    <location>
        <begin position="1"/>
        <end position="23"/>
    </location>
</feature>
<evidence type="ECO:0000259" key="10">
    <source>
        <dbReference type="PROSITE" id="PS50198"/>
    </source>
</evidence>
<dbReference type="PROSITE" id="PS01096">
    <property type="entry name" value="PPIC_PPIASE_1"/>
    <property type="match status" value="1"/>
</dbReference>
<dbReference type="Pfam" id="PF00639">
    <property type="entry name" value="Rotamase"/>
    <property type="match status" value="1"/>
</dbReference>
<comment type="catalytic activity">
    <reaction evidence="1">
        <text>[protein]-peptidylproline (omega=180) = [protein]-peptidylproline (omega=0)</text>
        <dbReference type="Rhea" id="RHEA:16237"/>
        <dbReference type="Rhea" id="RHEA-COMP:10747"/>
        <dbReference type="Rhea" id="RHEA-COMP:10748"/>
        <dbReference type="ChEBI" id="CHEBI:83833"/>
        <dbReference type="ChEBI" id="CHEBI:83834"/>
        <dbReference type="EC" id="5.2.1.8"/>
    </reaction>
</comment>
<keyword evidence="9" id="KW-0732">Signal</keyword>
<keyword evidence="12" id="KW-1185">Reference proteome</keyword>
<dbReference type="OrthoDB" id="14196at2"/>
<reference evidence="11 12" key="1">
    <citation type="submission" date="2016-11" db="EMBL/GenBank/DDBJ databases">
        <authorList>
            <person name="Jaros S."/>
            <person name="Januszkiewicz K."/>
            <person name="Wedrychowicz H."/>
        </authorList>
    </citation>
    <scope>NUCLEOTIDE SEQUENCE [LARGE SCALE GENOMIC DNA]</scope>
    <source>
        <strain evidence="11 12">DSM 100565</strain>
    </source>
</reference>
<dbReference type="EC" id="5.2.1.8" evidence="3"/>
<dbReference type="PANTHER" id="PTHR47245">
    <property type="entry name" value="PEPTIDYLPROLYL ISOMERASE"/>
    <property type="match status" value="1"/>
</dbReference>
<keyword evidence="5 8" id="KW-0697">Rotamase</keyword>
<dbReference type="InterPro" id="IPR050245">
    <property type="entry name" value="PrsA_foldase"/>
</dbReference>
<proteinExistence type="inferred from homology"/>
<dbReference type="SUPFAM" id="SSF109998">
    <property type="entry name" value="Triger factor/SurA peptide-binding domain-like"/>
    <property type="match status" value="1"/>
</dbReference>
<dbReference type="RefSeq" id="WP_073330944.1">
    <property type="nucleotide sequence ID" value="NZ_FQYO01000004.1"/>
</dbReference>
<evidence type="ECO:0000256" key="9">
    <source>
        <dbReference type="SAM" id="SignalP"/>
    </source>
</evidence>
<dbReference type="GO" id="GO:0003755">
    <property type="term" value="F:peptidyl-prolyl cis-trans isomerase activity"/>
    <property type="evidence" value="ECO:0007669"/>
    <property type="project" value="UniProtKB-KW"/>
</dbReference>
<dbReference type="Proteomes" id="UP000184292">
    <property type="component" value="Unassembled WGS sequence"/>
</dbReference>
<evidence type="ECO:0000256" key="8">
    <source>
        <dbReference type="PROSITE-ProRule" id="PRU00278"/>
    </source>
</evidence>
<sequence>MTRITATLAVSALALAAALPAAAQDEAEAPEGEAAAPAEMPTADPATVIATVNGTDITLGQMIIARAQLPQQYQQFPPDVLFEGVLDQIIQQQLLSETVEGVPARVDYALENQRRALLAGEAVTDIVDTAVTDEAIQQRYEEEFGAAEPVTEWNASHILVETEEEIQDVIARLEGGEDFAEVAQEVSIDPGSGMNGGNLGWFGPGMMVAPFEEAVSGLEVGEVSEPVQTQFGYHVVLLNETREQEPPPLTEVQGEIASAIQQEALQERIDALMGEAEIEMAETGELDPAVLNNLDLLEP</sequence>
<dbReference type="InterPro" id="IPR023058">
    <property type="entry name" value="PPIase_PpiC_CS"/>
</dbReference>
<protein>
    <recommendedName>
        <fullName evidence="4">Parvulin-like PPIase</fullName>
        <ecNumber evidence="3">5.2.1.8</ecNumber>
    </recommendedName>
    <alternativeName>
        <fullName evidence="6">Peptidyl-prolyl cis-trans isomerase plp</fullName>
    </alternativeName>
    <alternativeName>
        <fullName evidence="7">Rotamase plp</fullName>
    </alternativeName>
</protein>
<gene>
    <name evidence="11" type="ORF">SAMN05444417_2493</name>
</gene>
<dbReference type="PANTHER" id="PTHR47245:SF2">
    <property type="entry name" value="PEPTIDYL-PROLYL CIS-TRANS ISOMERASE HP_0175-RELATED"/>
    <property type="match status" value="1"/>
</dbReference>
<comment type="similarity">
    <text evidence="2">Belongs to the PpiC/parvulin rotamase family.</text>
</comment>
<dbReference type="EMBL" id="FQYO01000004">
    <property type="protein sequence ID" value="SHJ01002.1"/>
    <property type="molecule type" value="Genomic_DNA"/>
</dbReference>
<dbReference type="STRING" id="1447782.SAMN05444417_2493"/>
<evidence type="ECO:0000256" key="2">
    <source>
        <dbReference type="ARBA" id="ARBA00007656"/>
    </source>
</evidence>
<evidence type="ECO:0000256" key="7">
    <source>
        <dbReference type="ARBA" id="ARBA00031484"/>
    </source>
</evidence>
<dbReference type="SUPFAM" id="SSF54534">
    <property type="entry name" value="FKBP-like"/>
    <property type="match status" value="1"/>
</dbReference>
<keyword evidence="8 11" id="KW-0413">Isomerase</keyword>
<accession>A0A1M6FTI9</accession>
<dbReference type="Gene3D" id="3.10.50.40">
    <property type="match status" value="1"/>
</dbReference>
<evidence type="ECO:0000313" key="12">
    <source>
        <dbReference type="Proteomes" id="UP000184292"/>
    </source>
</evidence>
<evidence type="ECO:0000256" key="5">
    <source>
        <dbReference type="ARBA" id="ARBA00023110"/>
    </source>
</evidence>
<dbReference type="PROSITE" id="PS50198">
    <property type="entry name" value="PPIC_PPIASE_2"/>
    <property type="match status" value="1"/>
</dbReference>
<dbReference type="InterPro" id="IPR027304">
    <property type="entry name" value="Trigger_fact/SurA_dom_sf"/>
</dbReference>
<dbReference type="InterPro" id="IPR000297">
    <property type="entry name" value="PPIase_PpiC"/>
</dbReference>
<name>A0A1M6FTI9_9RHOB</name>
<evidence type="ECO:0000313" key="11">
    <source>
        <dbReference type="EMBL" id="SHJ01002.1"/>
    </source>
</evidence>
<evidence type="ECO:0000256" key="4">
    <source>
        <dbReference type="ARBA" id="ARBA00018370"/>
    </source>
</evidence>